<dbReference type="InterPro" id="IPR005828">
    <property type="entry name" value="MFS_sugar_transport-like"/>
</dbReference>
<dbReference type="EMBL" id="JABXBU010002072">
    <property type="protein sequence ID" value="KAF8778717.1"/>
    <property type="molecule type" value="Genomic_DNA"/>
</dbReference>
<feature type="transmembrane region" description="Helical" evidence="5">
    <location>
        <begin position="51"/>
        <end position="73"/>
    </location>
</feature>
<evidence type="ECO:0000256" key="3">
    <source>
        <dbReference type="ARBA" id="ARBA00022989"/>
    </source>
</evidence>
<sequence>MSDKEDREELDQFHSIQITKNLRKNLKEEPLQKNEDILDIIGHDGVWQRWIFLWMIFSTIPIAQNYMAMSFYAPSQDFWCSRSEGSDFTEEEWENTSLPGEKHCFRLTHDFLRQFDLVCEREWLISLSISVFNIGAILSNFIIGHLSDRLGRKPLLPACIIIQLCAGVACAFSTSFTMFATTRLIEAFALNGLFNVSFVLCEFIPESPRWLISQGKVKEAQKIVRKATETNGRHLSNIDSRLKVMVKTKQVNESKIERGFHRDLFRTPGLCQMTLILYFTWFSGLFVYYGLSYNTNELAGDPFVNFALSGAIEFPAYFFTMYAIYWKGRKIPMSMTMGLGGLACLLTYPLPSDSWFSTTLSMIGKFCITIAVSIAYVFTAEIFPTPVRIIGLGSASICARGASVLAPFARELGHATNPVVPHILFGVLALLSGLLVMLLPETQGVTVPETLSEAASRRKPIWKKKVEIKEYEMGKLLNDCNKNEESKVVV</sequence>
<proteinExistence type="predicted"/>
<evidence type="ECO:0000256" key="4">
    <source>
        <dbReference type="ARBA" id="ARBA00023136"/>
    </source>
</evidence>
<dbReference type="InterPro" id="IPR036259">
    <property type="entry name" value="MFS_trans_sf"/>
</dbReference>
<dbReference type="AlphaFoldDB" id="A0A8T0ESJ3"/>
<organism evidence="6 7">
    <name type="scientific">Argiope bruennichi</name>
    <name type="common">Wasp spider</name>
    <name type="synonym">Aranea bruennichi</name>
    <dbReference type="NCBI Taxonomy" id="94029"/>
    <lineage>
        <taxon>Eukaryota</taxon>
        <taxon>Metazoa</taxon>
        <taxon>Ecdysozoa</taxon>
        <taxon>Arthropoda</taxon>
        <taxon>Chelicerata</taxon>
        <taxon>Arachnida</taxon>
        <taxon>Araneae</taxon>
        <taxon>Araneomorphae</taxon>
        <taxon>Entelegynae</taxon>
        <taxon>Araneoidea</taxon>
        <taxon>Araneidae</taxon>
        <taxon>Argiope</taxon>
    </lineage>
</organism>
<feature type="transmembrane region" description="Helical" evidence="5">
    <location>
        <begin position="420"/>
        <end position="439"/>
    </location>
</feature>
<feature type="transmembrane region" description="Helical" evidence="5">
    <location>
        <begin position="123"/>
        <end position="143"/>
    </location>
</feature>
<gene>
    <name evidence="6" type="ORF">HNY73_015413</name>
</gene>
<dbReference type="GO" id="GO:0016020">
    <property type="term" value="C:membrane"/>
    <property type="evidence" value="ECO:0007669"/>
    <property type="project" value="UniProtKB-SubCell"/>
</dbReference>
<keyword evidence="7" id="KW-1185">Reference proteome</keyword>
<dbReference type="Pfam" id="PF00083">
    <property type="entry name" value="Sugar_tr"/>
    <property type="match status" value="2"/>
</dbReference>
<feature type="transmembrane region" description="Helical" evidence="5">
    <location>
        <begin position="155"/>
        <end position="178"/>
    </location>
</feature>
<reference evidence="6" key="2">
    <citation type="submission" date="2020-06" db="EMBL/GenBank/DDBJ databases">
        <authorList>
            <person name="Sheffer M."/>
        </authorList>
    </citation>
    <scope>NUCLEOTIDE SEQUENCE</scope>
</reference>
<evidence type="ECO:0000256" key="2">
    <source>
        <dbReference type="ARBA" id="ARBA00022692"/>
    </source>
</evidence>
<name>A0A8T0ESJ3_ARGBR</name>
<keyword evidence="2 5" id="KW-0812">Transmembrane</keyword>
<dbReference type="Proteomes" id="UP000807504">
    <property type="component" value="Unassembled WGS sequence"/>
</dbReference>
<dbReference type="GO" id="GO:0022857">
    <property type="term" value="F:transmembrane transporter activity"/>
    <property type="evidence" value="ECO:0007669"/>
    <property type="project" value="InterPro"/>
</dbReference>
<dbReference type="SUPFAM" id="SSF103473">
    <property type="entry name" value="MFS general substrate transporter"/>
    <property type="match status" value="1"/>
</dbReference>
<comment type="subcellular location">
    <subcellularLocation>
        <location evidence="1">Membrane</location>
        <topology evidence="1">Multi-pass membrane protein</topology>
    </subcellularLocation>
</comment>
<evidence type="ECO:0000256" key="1">
    <source>
        <dbReference type="ARBA" id="ARBA00004141"/>
    </source>
</evidence>
<evidence type="ECO:0000313" key="7">
    <source>
        <dbReference type="Proteomes" id="UP000807504"/>
    </source>
</evidence>
<feature type="transmembrane region" description="Helical" evidence="5">
    <location>
        <begin position="355"/>
        <end position="377"/>
    </location>
</feature>
<keyword evidence="3 5" id="KW-1133">Transmembrane helix</keyword>
<dbReference type="Gene3D" id="1.20.1250.20">
    <property type="entry name" value="MFS general substrate transporter like domains"/>
    <property type="match status" value="2"/>
</dbReference>
<keyword evidence="4 5" id="KW-0472">Membrane</keyword>
<evidence type="ECO:0000313" key="6">
    <source>
        <dbReference type="EMBL" id="KAF8778717.1"/>
    </source>
</evidence>
<protein>
    <submittedName>
        <fullName evidence="6">Organic cation transporter protein like</fullName>
    </submittedName>
</protein>
<comment type="caution">
    <text evidence="6">The sequence shown here is derived from an EMBL/GenBank/DDBJ whole genome shotgun (WGS) entry which is preliminary data.</text>
</comment>
<evidence type="ECO:0000256" key="5">
    <source>
        <dbReference type="SAM" id="Phobius"/>
    </source>
</evidence>
<accession>A0A8T0ESJ3</accession>
<feature type="transmembrane region" description="Helical" evidence="5">
    <location>
        <begin position="270"/>
        <end position="291"/>
    </location>
</feature>
<reference evidence="6" key="1">
    <citation type="journal article" date="2020" name="bioRxiv">
        <title>Chromosome-level reference genome of the European wasp spider Argiope bruennichi: a resource for studies on range expansion and evolutionary adaptation.</title>
        <authorList>
            <person name="Sheffer M.M."/>
            <person name="Hoppe A."/>
            <person name="Krehenwinkel H."/>
            <person name="Uhl G."/>
            <person name="Kuss A.W."/>
            <person name="Jensen L."/>
            <person name="Jensen C."/>
            <person name="Gillespie R.G."/>
            <person name="Hoff K.J."/>
            <person name="Prost S."/>
        </authorList>
    </citation>
    <scope>NUCLEOTIDE SEQUENCE</scope>
</reference>
<feature type="transmembrane region" description="Helical" evidence="5">
    <location>
        <begin position="303"/>
        <end position="324"/>
    </location>
</feature>
<feature type="transmembrane region" description="Helical" evidence="5">
    <location>
        <begin position="389"/>
        <end position="408"/>
    </location>
</feature>
<dbReference type="PANTHER" id="PTHR24064">
    <property type="entry name" value="SOLUTE CARRIER FAMILY 22 MEMBER"/>
    <property type="match status" value="1"/>
</dbReference>